<sequence length="311" mass="34010">MTALQDVVGFTAELPGALHLPEVLLDLAVPHEDVNELLRHRDALAEPALRALLGRAAGAVLREQGTPGQGLAPPVFPAETGSLGRCFPAFVFLAALPHTRSRHRELGVPEHVSRHSLADLGRQLAVHRRRTGTTGLSHPGWLTRHFRAELYQLGRLQFELRLVDADTAASLRLAGAPVTEGQVVLSVHIPDFLGPFTPEACEDSFTRARAFFPEHFPGGTADLLICESWLLDPQLREYLPAHANIVSFQDRFAVVRAEEEPGDDTVVDFVFGSTEVPRHLLPRRTGLQRAVLDHLAAGGHWYPGLGWAPLG</sequence>
<keyword evidence="4" id="KW-1185">Reference proteome</keyword>
<dbReference type="RefSeq" id="WP_209707771.1">
    <property type="nucleotide sequence ID" value="NZ_JAGIOO010000001.1"/>
</dbReference>
<dbReference type="Gene3D" id="3.40.630.120">
    <property type="match status" value="1"/>
</dbReference>
<evidence type="ECO:0008006" key="5">
    <source>
        <dbReference type="Google" id="ProtNLM"/>
    </source>
</evidence>
<name>A0ABS5ASJ5_9PSEU</name>
<dbReference type="InterPro" id="IPR041644">
    <property type="entry name" value="GNAT_C"/>
</dbReference>
<dbReference type="InterPro" id="IPR041273">
    <property type="entry name" value="NAT_N"/>
</dbReference>
<evidence type="ECO:0000313" key="3">
    <source>
        <dbReference type="EMBL" id="MBP2479557.1"/>
    </source>
</evidence>
<gene>
    <name evidence="3" type="ORF">JOF53_008429</name>
</gene>
<comment type="caution">
    <text evidence="3">The sequence shown here is derived from an EMBL/GenBank/DDBJ whole genome shotgun (WGS) entry which is preliminary data.</text>
</comment>
<evidence type="ECO:0000259" key="1">
    <source>
        <dbReference type="Pfam" id="PF18082"/>
    </source>
</evidence>
<dbReference type="Pfam" id="PF18082">
    <property type="entry name" value="NAT_N"/>
    <property type="match status" value="1"/>
</dbReference>
<evidence type="ECO:0000259" key="2">
    <source>
        <dbReference type="Pfam" id="PF18164"/>
    </source>
</evidence>
<evidence type="ECO:0000313" key="4">
    <source>
        <dbReference type="Proteomes" id="UP001519363"/>
    </source>
</evidence>
<proteinExistence type="predicted"/>
<feature type="domain" description="GNAT-like C-terminal" evidence="2">
    <location>
        <begin position="150"/>
        <end position="307"/>
    </location>
</feature>
<accession>A0ABS5ASJ5</accession>
<dbReference type="Proteomes" id="UP001519363">
    <property type="component" value="Unassembled WGS sequence"/>
</dbReference>
<feature type="domain" description="N-acyltransferase N-terminal" evidence="1">
    <location>
        <begin position="20"/>
        <end position="147"/>
    </location>
</feature>
<dbReference type="Pfam" id="PF18164">
    <property type="entry name" value="GNAT_C"/>
    <property type="match status" value="1"/>
</dbReference>
<dbReference type="EMBL" id="JAGIOO010000001">
    <property type="protein sequence ID" value="MBP2479557.1"/>
    <property type="molecule type" value="Genomic_DNA"/>
</dbReference>
<organism evidence="3 4">
    <name type="scientific">Crossiella equi</name>
    <dbReference type="NCBI Taxonomy" id="130796"/>
    <lineage>
        <taxon>Bacteria</taxon>
        <taxon>Bacillati</taxon>
        <taxon>Actinomycetota</taxon>
        <taxon>Actinomycetes</taxon>
        <taxon>Pseudonocardiales</taxon>
        <taxon>Pseudonocardiaceae</taxon>
        <taxon>Crossiella</taxon>
    </lineage>
</organism>
<reference evidence="3 4" key="1">
    <citation type="submission" date="2021-03" db="EMBL/GenBank/DDBJ databases">
        <title>Sequencing the genomes of 1000 actinobacteria strains.</title>
        <authorList>
            <person name="Klenk H.-P."/>
        </authorList>
    </citation>
    <scope>NUCLEOTIDE SEQUENCE [LARGE SCALE GENOMIC DNA]</scope>
    <source>
        <strain evidence="3 4">DSM 44580</strain>
    </source>
</reference>
<protein>
    <recommendedName>
        <fullName evidence="5">Acyltransferase</fullName>
    </recommendedName>
</protein>